<evidence type="ECO:0000313" key="4">
    <source>
        <dbReference type="Proteomes" id="UP001607069"/>
    </source>
</evidence>
<dbReference type="PANTHER" id="PTHR30178:SF3">
    <property type="entry name" value="SUCCINATE-ACETATE_PROTON SYMPORTER SATP"/>
    <property type="match status" value="1"/>
</dbReference>
<feature type="transmembrane region" description="Helical" evidence="2">
    <location>
        <begin position="161"/>
        <end position="183"/>
    </location>
</feature>
<proteinExistence type="predicted"/>
<dbReference type="PANTHER" id="PTHR30178">
    <property type="entry name" value="INNER MEMBRANE PROTEIN YAAH"/>
    <property type="match status" value="1"/>
</dbReference>
<feature type="transmembrane region" description="Helical" evidence="2">
    <location>
        <begin position="137"/>
        <end position="155"/>
    </location>
</feature>
<reference evidence="3 4" key="1">
    <citation type="submission" date="2024-10" db="EMBL/GenBank/DDBJ databases">
        <authorList>
            <person name="Cho J.-C."/>
        </authorList>
    </citation>
    <scope>NUCLEOTIDE SEQUENCE [LARGE SCALE GENOMIC DNA]</scope>
    <source>
        <strain evidence="3 4">KCTC29696</strain>
    </source>
</reference>
<protein>
    <submittedName>
        <fullName evidence="3">GPR1/FUN34/YaaH family transporter</fullName>
    </submittedName>
</protein>
<dbReference type="Proteomes" id="UP001607069">
    <property type="component" value="Unassembled WGS sequence"/>
</dbReference>
<accession>A0ABW7HSZ8</accession>
<gene>
    <name evidence="3" type="ORF">ACG5V6_10010</name>
</gene>
<dbReference type="InterPro" id="IPR047623">
    <property type="entry name" value="SatP"/>
</dbReference>
<evidence type="ECO:0000256" key="1">
    <source>
        <dbReference type="SAM" id="MobiDB-lite"/>
    </source>
</evidence>
<keyword evidence="2" id="KW-0472">Membrane</keyword>
<feature type="transmembrane region" description="Helical" evidence="2">
    <location>
        <begin position="190"/>
        <end position="211"/>
    </location>
</feature>
<feature type="region of interest" description="Disordered" evidence="1">
    <location>
        <begin position="1"/>
        <end position="38"/>
    </location>
</feature>
<sequence length="238" mass="23511">MEGTQETGAGQAGAGPTGTETGPTGTETGPTGTEAGQRGTRVVLRPAATPLPLGFLALGFATFLFAALQLGWLRPYEGRLVALAVLLLTVPLQLLASVLGFLCRDPGAGTAMGLLAGTWAAAAGTTVLTPPGSHSDALGLALLASAVALLVAAAADGGKLVAAAVVTLSAVRFAVTGIAELTASPAWESAAGVTGLVLAALACYAALAFLLENALGRAVLPVLRKEPAGDEPGVRPRL</sequence>
<evidence type="ECO:0000256" key="2">
    <source>
        <dbReference type="SAM" id="Phobius"/>
    </source>
</evidence>
<feature type="transmembrane region" description="Helical" evidence="2">
    <location>
        <begin position="53"/>
        <end position="73"/>
    </location>
</feature>
<feature type="transmembrane region" description="Helical" evidence="2">
    <location>
        <begin position="80"/>
        <end position="102"/>
    </location>
</feature>
<feature type="compositionally biased region" description="Low complexity" evidence="1">
    <location>
        <begin position="17"/>
        <end position="37"/>
    </location>
</feature>
<keyword evidence="2" id="KW-1133">Transmembrane helix</keyword>
<dbReference type="RefSeq" id="WP_279951467.1">
    <property type="nucleotide sequence ID" value="NZ_BAABEN010000028.1"/>
</dbReference>
<keyword evidence="2" id="KW-0812">Transmembrane</keyword>
<keyword evidence="4" id="KW-1185">Reference proteome</keyword>
<comment type="caution">
    <text evidence="3">The sequence shown here is derived from an EMBL/GenBank/DDBJ whole genome shotgun (WGS) entry which is preliminary data.</text>
</comment>
<evidence type="ECO:0000313" key="3">
    <source>
        <dbReference type="EMBL" id="MFH0248545.1"/>
    </source>
</evidence>
<name>A0ABW7HSZ8_9ACTN</name>
<organism evidence="3 4">
    <name type="scientific">Streptomyces chitinivorans</name>
    <dbReference type="NCBI Taxonomy" id="1257027"/>
    <lineage>
        <taxon>Bacteria</taxon>
        <taxon>Bacillati</taxon>
        <taxon>Actinomycetota</taxon>
        <taxon>Actinomycetes</taxon>
        <taxon>Kitasatosporales</taxon>
        <taxon>Streptomycetaceae</taxon>
        <taxon>Streptomyces</taxon>
    </lineage>
</organism>
<dbReference type="EMBL" id="JBIHMK010000028">
    <property type="protein sequence ID" value="MFH0248545.1"/>
    <property type="molecule type" value="Genomic_DNA"/>
</dbReference>